<dbReference type="InterPro" id="IPR036388">
    <property type="entry name" value="WH-like_DNA-bd_sf"/>
</dbReference>
<evidence type="ECO:0000259" key="5">
    <source>
        <dbReference type="PROSITE" id="PS50931"/>
    </source>
</evidence>
<dbReference type="PANTHER" id="PTHR30346">
    <property type="entry name" value="TRANSCRIPTIONAL DUAL REGULATOR HCAR-RELATED"/>
    <property type="match status" value="1"/>
</dbReference>
<dbReference type="PANTHER" id="PTHR30346:SF17">
    <property type="entry name" value="LYSR FAMILY TRANSCRIPTIONAL REGULATOR"/>
    <property type="match status" value="1"/>
</dbReference>
<dbReference type="GO" id="GO:0003677">
    <property type="term" value="F:DNA binding"/>
    <property type="evidence" value="ECO:0007669"/>
    <property type="project" value="UniProtKB-KW"/>
</dbReference>
<evidence type="ECO:0000256" key="1">
    <source>
        <dbReference type="ARBA" id="ARBA00009437"/>
    </source>
</evidence>
<dbReference type="InterPro" id="IPR000847">
    <property type="entry name" value="LysR_HTH_N"/>
</dbReference>
<sequence length="295" mass="32368">MELRQLRYFVAVAEELHFGRAARRLHLSQSPLSAQILKLEQEIGHQLFHRTTRQVTLTGLGREFHRRVIEVLQAADELSSGLGGAAEGTAGQLRLGFVSSASYALLPRAIRRFREVAPQVSLQLEPLTSSEQAEALREGQLDLGIVRGADSAPELRTEELLAEEIIVCLPEDHDLAGRAEVSARELVEGPLIFFPPREMPGYAAEIRPIFEGLRFPPVYARIIQQETALGFVAAGLGYTLLPASVTAFAPPTICLASLSGRPRTRVYAAFSEHQVSPAAELFLSVLREVSAQLRS</sequence>
<keyword evidence="2" id="KW-0805">Transcription regulation</keyword>
<dbReference type="Pfam" id="PF03466">
    <property type="entry name" value="LysR_substrate"/>
    <property type="match status" value="1"/>
</dbReference>
<accession>A0ABR9JGS7</accession>
<feature type="domain" description="HTH lysR-type" evidence="5">
    <location>
        <begin position="1"/>
        <end position="58"/>
    </location>
</feature>
<keyword evidence="7" id="KW-1185">Reference proteome</keyword>
<evidence type="ECO:0000313" key="6">
    <source>
        <dbReference type="EMBL" id="MBE1525143.1"/>
    </source>
</evidence>
<keyword evidence="4" id="KW-0804">Transcription</keyword>
<proteinExistence type="inferred from homology"/>
<evidence type="ECO:0000313" key="7">
    <source>
        <dbReference type="Proteomes" id="UP000643525"/>
    </source>
</evidence>
<dbReference type="InterPro" id="IPR005119">
    <property type="entry name" value="LysR_subst-bd"/>
</dbReference>
<reference evidence="6 7" key="1">
    <citation type="submission" date="2020-10" db="EMBL/GenBank/DDBJ databases">
        <title>Sequencing the genomes of 1000 actinobacteria strains.</title>
        <authorList>
            <person name="Klenk H.-P."/>
        </authorList>
    </citation>
    <scope>NUCLEOTIDE SEQUENCE [LARGE SCALE GENOMIC DNA]</scope>
    <source>
        <strain evidence="6 7">DSM 15666</strain>
    </source>
</reference>
<dbReference type="PROSITE" id="PS50931">
    <property type="entry name" value="HTH_LYSR"/>
    <property type="match status" value="1"/>
</dbReference>
<keyword evidence="3 6" id="KW-0238">DNA-binding</keyword>
<dbReference type="EMBL" id="JADBED010000001">
    <property type="protein sequence ID" value="MBE1525143.1"/>
    <property type="molecule type" value="Genomic_DNA"/>
</dbReference>
<comment type="similarity">
    <text evidence="1">Belongs to the LysR transcriptional regulatory family.</text>
</comment>
<dbReference type="Gene3D" id="1.10.10.10">
    <property type="entry name" value="Winged helix-like DNA-binding domain superfamily/Winged helix DNA-binding domain"/>
    <property type="match status" value="1"/>
</dbReference>
<dbReference type="SUPFAM" id="SSF46785">
    <property type="entry name" value="Winged helix' DNA-binding domain"/>
    <property type="match status" value="1"/>
</dbReference>
<name>A0ABR9JGS7_9MICC</name>
<dbReference type="Gene3D" id="3.40.190.10">
    <property type="entry name" value="Periplasmic binding protein-like II"/>
    <property type="match status" value="2"/>
</dbReference>
<dbReference type="PRINTS" id="PR00039">
    <property type="entry name" value="HTHLYSR"/>
</dbReference>
<evidence type="ECO:0000256" key="2">
    <source>
        <dbReference type="ARBA" id="ARBA00023015"/>
    </source>
</evidence>
<dbReference type="CDD" id="cd08414">
    <property type="entry name" value="PBP2_LTTR_aromatics_like"/>
    <property type="match status" value="1"/>
</dbReference>
<dbReference type="Proteomes" id="UP000643525">
    <property type="component" value="Unassembled WGS sequence"/>
</dbReference>
<organism evidence="6 7">
    <name type="scientific">Nesterenkonia lutea</name>
    <dbReference type="NCBI Taxonomy" id="272919"/>
    <lineage>
        <taxon>Bacteria</taxon>
        <taxon>Bacillati</taxon>
        <taxon>Actinomycetota</taxon>
        <taxon>Actinomycetes</taxon>
        <taxon>Micrococcales</taxon>
        <taxon>Micrococcaceae</taxon>
        <taxon>Nesterenkonia</taxon>
    </lineage>
</organism>
<gene>
    <name evidence="6" type="ORF">H4W27_002261</name>
</gene>
<comment type="caution">
    <text evidence="6">The sequence shown here is derived from an EMBL/GenBank/DDBJ whole genome shotgun (WGS) entry which is preliminary data.</text>
</comment>
<protein>
    <submittedName>
        <fullName evidence="6">DNA-binding transcriptional LysR family regulator</fullName>
    </submittedName>
</protein>
<dbReference type="Pfam" id="PF00126">
    <property type="entry name" value="HTH_1"/>
    <property type="match status" value="1"/>
</dbReference>
<evidence type="ECO:0000256" key="4">
    <source>
        <dbReference type="ARBA" id="ARBA00023163"/>
    </source>
</evidence>
<dbReference type="RefSeq" id="WP_192596050.1">
    <property type="nucleotide sequence ID" value="NZ_BAAALJ010000013.1"/>
</dbReference>
<dbReference type="InterPro" id="IPR036390">
    <property type="entry name" value="WH_DNA-bd_sf"/>
</dbReference>
<dbReference type="SUPFAM" id="SSF53850">
    <property type="entry name" value="Periplasmic binding protein-like II"/>
    <property type="match status" value="1"/>
</dbReference>
<evidence type="ECO:0000256" key="3">
    <source>
        <dbReference type="ARBA" id="ARBA00023125"/>
    </source>
</evidence>